<name>A0AAW1CBL2_CROAD</name>
<dbReference type="GO" id="GO:0000981">
    <property type="term" value="F:DNA-binding transcription factor activity, RNA polymerase II-specific"/>
    <property type="evidence" value="ECO:0007669"/>
    <property type="project" value="TreeGrafter"/>
</dbReference>
<organism evidence="9 10">
    <name type="scientific">Crotalus adamanteus</name>
    <name type="common">Eastern diamondback rattlesnake</name>
    <dbReference type="NCBI Taxonomy" id="8729"/>
    <lineage>
        <taxon>Eukaryota</taxon>
        <taxon>Metazoa</taxon>
        <taxon>Chordata</taxon>
        <taxon>Craniata</taxon>
        <taxon>Vertebrata</taxon>
        <taxon>Euteleostomi</taxon>
        <taxon>Lepidosauria</taxon>
        <taxon>Squamata</taxon>
        <taxon>Bifurcata</taxon>
        <taxon>Unidentata</taxon>
        <taxon>Episquamata</taxon>
        <taxon>Toxicofera</taxon>
        <taxon>Serpentes</taxon>
        <taxon>Colubroidea</taxon>
        <taxon>Viperidae</taxon>
        <taxon>Crotalinae</taxon>
        <taxon>Crotalus</taxon>
    </lineage>
</organism>
<evidence type="ECO:0000313" key="9">
    <source>
        <dbReference type="EMBL" id="KAK9411448.1"/>
    </source>
</evidence>
<dbReference type="FunFam" id="4.10.280.10:FF:000007">
    <property type="entry name" value="single-minded homolog 1 isoform X1"/>
    <property type="match status" value="1"/>
</dbReference>
<gene>
    <name evidence="9" type="ORF">NXF25_002623</name>
</gene>
<dbReference type="Gene3D" id="4.10.280.10">
    <property type="entry name" value="Helix-loop-helix DNA-binding domain"/>
    <property type="match status" value="1"/>
</dbReference>
<comment type="subcellular location">
    <subcellularLocation>
        <location evidence="1">Nucleus</location>
    </subcellularLocation>
</comment>
<evidence type="ECO:0000313" key="10">
    <source>
        <dbReference type="Proteomes" id="UP001474421"/>
    </source>
</evidence>
<dbReference type="PANTHER" id="PTHR23043">
    <property type="entry name" value="HYPOXIA-INDUCIBLE FACTOR 1 ALPHA"/>
    <property type="match status" value="1"/>
</dbReference>
<dbReference type="GO" id="GO:0046983">
    <property type="term" value="F:protein dimerization activity"/>
    <property type="evidence" value="ECO:0007669"/>
    <property type="project" value="InterPro"/>
</dbReference>
<evidence type="ECO:0000256" key="7">
    <source>
        <dbReference type="SAM" id="MobiDB-lite"/>
    </source>
</evidence>
<evidence type="ECO:0000259" key="8">
    <source>
        <dbReference type="PROSITE" id="PS50888"/>
    </source>
</evidence>
<keyword evidence="4" id="KW-0238">DNA-binding</keyword>
<dbReference type="GO" id="GO:0000977">
    <property type="term" value="F:RNA polymerase II transcription regulatory region sequence-specific DNA binding"/>
    <property type="evidence" value="ECO:0007669"/>
    <property type="project" value="TreeGrafter"/>
</dbReference>
<dbReference type="EMBL" id="JAOTOJ010000001">
    <property type="protein sequence ID" value="KAK9411448.1"/>
    <property type="molecule type" value="Genomic_DNA"/>
</dbReference>
<dbReference type="SUPFAM" id="SSF47459">
    <property type="entry name" value="HLH, helix-loop-helix DNA-binding domain"/>
    <property type="match status" value="1"/>
</dbReference>
<dbReference type="SMART" id="SM00353">
    <property type="entry name" value="HLH"/>
    <property type="match status" value="1"/>
</dbReference>
<evidence type="ECO:0000256" key="1">
    <source>
        <dbReference type="ARBA" id="ARBA00004123"/>
    </source>
</evidence>
<evidence type="ECO:0000256" key="5">
    <source>
        <dbReference type="ARBA" id="ARBA00023163"/>
    </source>
</evidence>
<keyword evidence="3" id="KW-0805">Transcription regulation</keyword>
<evidence type="ECO:0000256" key="6">
    <source>
        <dbReference type="ARBA" id="ARBA00023242"/>
    </source>
</evidence>
<keyword evidence="10" id="KW-1185">Reference proteome</keyword>
<keyword evidence="6" id="KW-0539">Nucleus</keyword>
<keyword evidence="5" id="KW-0804">Transcription</keyword>
<dbReference type="InterPro" id="IPR011598">
    <property type="entry name" value="bHLH_dom"/>
</dbReference>
<feature type="region of interest" description="Disordered" evidence="7">
    <location>
        <begin position="126"/>
        <end position="153"/>
    </location>
</feature>
<dbReference type="GO" id="GO:0005634">
    <property type="term" value="C:nucleus"/>
    <property type="evidence" value="ECO:0007669"/>
    <property type="project" value="UniProtKB-SubCell"/>
</dbReference>
<dbReference type="AlphaFoldDB" id="A0AAW1CBL2"/>
<feature type="domain" description="BHLH" evidence="8">
    <location>
        <begin position="1"/>
        <end position="53"/>
    </location>
</feature>
<feature type="compositionally biased region" description="Basic and acidic residues" evidence="7">
    <location>
        <begin position="307"/>
        <end position="318"/>
    </location>
</feature>
<evidence type="ECO:0000256" key="2">
    <source>
        <dbReference type="ARBA" id="ARBA00022737"/>
    </source>
</evidence>
<feature type="region of interest" description="Disordered" evidence="7">
    <location>
        <begin position="220"/>
        <end position="262"/>
    </location>
</feature>
<evidence type="ECO:0000256" key="3">
    <source>
        <dbReference type="ARBA" id="ARBA00023015"/>
    </source>
</evidence>
<keyword evidence="2" id="KW-0677">Repeat</keyword>
<feature type="region of interest" description="Disordered" evidence="7">
    <location>
        <begin position="280"/>
        <end position="412"/>
    </location>
</feature>
<reference evidence="9 10" key="1">
    <citation type="journal article" date="2024" name="Proc. Natl. Acad. Sci. U.S.A.">
        <title>The genetic regulatory architecture and epigenomic basis for age-related changes in rattlesnake venom.</title>
        <authorList>
            <person name="Hogan M.P."/>
            <person name="Holding M.L."/>
            <person name="Nystrom G.S."/>
            <person name="Colston T.J."/>
            <person name="Bartlett D.A."/>
            <person name="Mason A.J."/>
            <person name="Ellsworth S.A."/>
            <person name="Rautsaw R.M."/>
            <person name="Lawrence K.C."/>
            <person name="Strickland J.L."/>
            <person name="He B."/>
            <person name="Fraser P."/>
            <person name="Margres M.J."/>
            <person name="Gilbert D.M."/>
            <person name="Gibbs H.L."/>
            <person name="Parkinson C.L."/>
            <person name="Rokyta D.R."/>
        </authorList>
    </citation>
    <scope>NUCLEOTIDE SEQUENCE [LARGE SCALE GENOMIC DNA]</scope>
    <source>
        <strain evidence="9">DRR0105</strain>
    </source>
</reference>
<dbReference type="Proteomes" id="UP001474421">
    <property type="component" value="Unassembled WGS sequence"/>
</dbReference>
<feature type="compositionally biased region" description="Basic and acidic residues" evidence="7">
    <location>
        <begin position="280"/>
        <end position="291"/>
    </location>
</feature>
<proteinExistence type="predicted"/>
<dbReference type="InterPro" id="IPR036638">
    <property type="entry name" value="HLH_DNA-bd_sf"/>
</dbReference>
<comment type="caution">
    <text evidence="9">The sequence shown here is derived from an EMBL/GenBank/DDBJ whole genome shotgun (WGS) entry which is preliminary data.</text>
</comment>
<sequence length="412" mass="44369">MKEKSKNAARTRREKENSEFYELAKLLPLPSAITSQLDKASIIRLTTSYLKMRVVFPEEVCNAGTQRDIKANPGENVAFLRGPPEERTQRGKPAQRRLTCARLLGKAVEATRGRFSKGRARAFEPAGYAGQERGRKGNGGRRGEASGVGGGGGLTAAKYEPVEEAAGLGAGGYGAVATGAAGELLRCLKALERIAASVLLTRLPFPKAGFLKLGVSSTDAKLSHSRPAGNPEQNFEGETDPAPSPTVRKRGEPLTHSLLPKLPQGSESFSVIRVGKGRFERSKPQRNRDEFSFLNPSWRRKGRQGRRWGEGKGGEGRGRYWTSNRGAASTRGRPPPLRELLRSQNRSLKLEAVGSSEGNLGFPGADANLGTPAESGQGRVGESMQSSQGRNKGGGRPRLCRCGEQSPGRQER</sequence>
<dbReference type="CDD" id="cd11434">
    <property type="entry name" value="bHLH-PAS_SIM"/>
    <property type="match status" value="1"/>
</dbReference>
<evidence type="ECO:0000256" key="4">
    <source>
        <dbReference type="ARBA" id="ARBA00023125"/>
    </source>
</evidence>
<accession>A0AAW1CBL2</accession>
<dbReference type="PANTHER" id="PTHR23043:SF22">
    <property type="entry name" value="SINGLE-MINDED HOMOLOG 1"/>
    <property type="match status" value="1"/>
</dbReference>
<dbReference type="PROSITE" id="PS50888">
    <property type="entry name" value="BHLH"/>
    <property type="match status" value="1"/>
</dbReference>
<dbReference type="Pfam" id="PF23171">
    <property type="entry name" value="bHLH_HIF1A"/>
    <property type="match status" value="1"/>
</dbReference>
<protein>
    <submittedName>
        <fullName evidence="9">Single-minded 1</fullName>
    </submittedName>
</protein>